<dbReference type="GO" id="GO:0003941">
    <property type="term" value="F:L-serine ammonia-lyase activity"/>
    <property type="evidence" value="ECO:0007669"/>
    <property type="project" value="TreeGrafter"/>
</dbReference>
<dbReference type="InterPro" id="IPR001926">
    <property type="entry name" value="TrpB-like_PALP"/>
</dbReference>
<dbReference type="GO" id="GO:0004794">
    <property type="term" value="F:threonine deaminase activity"/>
    <property type="evidence" value="ECO:0007669"/>
    <property type="project" value="TreeGrafter"/>
</dbReference>
<name>A0A1L4D043_9BACT</name>
<gene>
    <name evidence="6" type="ORF">AXG55_06440</name>
</gene>
<accession>A0A1L4D043</accession>
<evidence type="ECO:0000256" key="4">
    <source>
        <dbReference type="ARBA" id="ARBA00023239"/>
    </source>
</evidence>
<dbReference type="InterPro" id="IPR002912">
    <property type="entry name" value="ACT_dom"/>
</dbReference>
<dbReference type="SUPFAM" id="SSF53686">
    <property type="entry name" value="Tryptophan synthase beta subunit-like PLP-dependent enzymes"/>
    <property type="match status" value="1"/>
</dbReference>
<dbReference type="Pfam" id="PF00291">
    <property type="entry name" value="PALP"/>
    <property type="match status" value="1"/>
</dbReference>
<dbReference type="RefSeq" id="WP_148697302.1">
    <property type="nucleotide sequence ID" value="NZ_CP017834.1"/>
</dbReference>
<evidence type="ECO:0000256" key="1">
    <source>
        <dbReference type="ARBA" id="ARBA00001933"/>
    </source>
</evidence>
<protein>
    <recommendedName>
        <fullName evidence="5">ACT domain-containing protein</fullName>
    </recommendedName>
</protein>
<dbReference type="EMBL" id="CP017834">
    <property type="protein sequence ID" value="APJ03564.1"/>
    <property type="molecule type" value="Genomic_DNA"/>
</dbReference>
<dbReference type="Proteomes" id="UP000184731">
    <property type="component" value="Chromosome"/>
</dbReference>
<keyword evidence="3" id="KW-0663">Pyridoxal phosphate</keyword>
<dbReference type="STRING" id="1915309.AXG55_06440"/>
<dbReference type="PROSITE" id="PS51671">
    <property type="entry name" value="ACT"/>
    <property type="match status" value="1"/>
</dbReference>
<feature type="domain" description="ACT" evidence="5">
    <location>
        <begin position="360"/>
        <end position="435"/>
    </location>
</feature>
<evidence type="ECO:0000313" key="7">
    <source>
        <dbReference type="Proteomes" id="UP000184731"/>
    </source>
</evidence>
<dbReference type="KEGG" id="saqi:AXG55_06440"/>
<dbReference type="InterPro" id="IPR036052">
    <property type="entry name" value="TrpB-like_PALP_sf"/>
</dbReference>
<keyword evidence="7" id="KW-1185">Reference proteome</keyword>
<dbReference type="GO" id="GO:0006565">
    <property type="term" value="P:L-serine catabolic process"/>
    <property type="evidence" value="ECO:0007669"/>
    <property type="project" value="TreeGrafter"/>
</dbReference>
<dbReference type="GO" id="GO:0006567">
    <property type="term" value="P:L-threonine catabolic process"/>
    <property type="evidence" value="ECO:0007669"/>
    <property type="project" value="TreeGrafter"/>
</dbReference>
<dbReference type="FunFam" id="3.40.50.1100:FF:000005">
    <property type="entry name" value="Threonine dehydratase catabolic"/>
    <property type="match status" value="1"/>
</dbReference>
<keyword evidence="4" id="KW-0456">Lyase</keyword>
<dbReference type="InterPro" id="IPR050147">
    <property type="entry name" value="Ser/Thr_Dehydratase"/>
</dbReference>
<proteinExistence type="inferred from homology"/>
<evidence type="ECO:0000259" key="5">
    <source>
        <dbReference type="PROSITE" id="PS51671"/>
    </source>
</evidence>
<dbReference type="PANTHER" id="PTHR48078:SF6">
    <property type="entry name" value="L-THREONINE DEHYDRATASE CATABOLIC TDCB"/>
    <property type="match status" value="1"/>
</dbReference>
<comment type="cofactor">
    <cofactor evidence="1">
        <name>pyridoxal 5'-phosphate</name>
        <dbReference type="ChEBI" id="CHEBI:597326"/>
    </cofactor>
</comment>
<comment type="similarity">
    <text evidence="2">Belongs to the serine/threonine dehydratase family.</text>
</comment>
<evidence type="ECO:0000256" key="2">
    <source>
        <dbReference type="ARBA" id="ARBA00010869"/>
    </source>
</evidence>
<dbReference type="AlphaFoldDB" id="A0A1L4D043"/>
<evidence type="ECO:0000313" key="6">
    <source>
        <dbReference type="EMBL" id="APJ03564.1"/>
    </source>
</evidence>
<dbReference type="PANTHER" id="PTHR48078">
    <property type="entry name" value="THREONINE DEHYDRATASE, MITOCHONDRIAL-RELATED"/>
    <property type="match status" value="1"/>
</dbReference>
<evidence type="ECO:0000256" key="3">
    <source>
        <dbReference type="ARBA" id="ARBA00022898"/>
    </source>
</evidence>
<organism evidence="6 7">
    <name type="scientific">Silvanigrella aquatica</name>
    <dbReference type="NCBI Taxonomy" id="1915309"/>
    <lineage>
        <taxon>Bacteria</taxon>
        <taxon>Pseudomonadati</taxon>
        <taxon>Bdellovibrionota</taxon>
        <taxon>Oligoflexia</taxon>
        <taxon>Silvanigrellales</taxon>
        <taxon>Silvanigrellaceae</taxon>
        <taxon>Silvanigrella</taxon>
    </lineage>
</organism>
<sequence length="435" mass="47587">MSPELLKFLNFVEGKPFENPKELMDEIRDAYAAVVSQYMQRSPLRRSVWLSELTGGDIWLKLESLNPNGSFKVRGALYAISNIIKKHKGNKKVKVCAASAGNHAQGVAFAAKHLGCEAHIFLPKNAPLVKRDATEKLGAKIYLHGENLEQAFEAAVTFAKKENAYLIHPYNNYDIIIGQASCAYEALIQLAEFSKKPYGELDYFVCSVGGGGLAAGAALVLKAESKGNVIGVEQEYYDSALKSFQNKSQTAINKPPHKTIADGIAVSLIGNLNYNYMTRYVENLSLVTDDSIVKAILGLFEQERLVAEGAGAAAVADILKRPDYYEGKTVVACVSGGNIDPQLMSRVITRGLNVTGRVLRVTVCVSDRPGGLKSLLECVAALEGNVLDLIHDRTYSEVSVGDVDVELSLETRNSEHQYSLLEKLEEAGFKPRMRH</sequence>
<reference evidence="6 7" key="1">
    <citation type="submission" date="2016-10" db="EMBL/GenBank/DDBJ databases">
        <title>Silvanigrella aquatica sp. nov., isolated from a freshwater lake located in the Black Forest, Germany, description of Silvanigrellaceae fam. nov., Silvanigrellales ord. nov., reclassification of the order Bdellovibrionales in the class Oligoflexia, reclassification of the families Bacteriovoracaceae and Halobacteriovoraceae in the new order Bacteriovoracales ord. nov., and reclassification of the family Pseudobacteriovoracaceae in the order Oligoflexiales.</title>
        <authorList>
            <person name="Hahn M.W."/>
            <person name="Schmidt J."/>
            <person name="Koll U."/>
            <person name="Rohde M."/>
            <person name="Verbag S."/>
            <person name="Pitt A."/>
            <person name="Nakai R."/>
            <person name="Naganuma T."/>
            <person name="Lang E."/>
        </authorList>
    </citation>
    <scope>NUCLEOTIDE SEQUENCE [LARGE SCALE GENOMIC DNA]</scope>
    <source>
        <strain evidence="6 7">MWH-Nonnen-W8red</strain>
    </source>
</reference>
<dbReference type="CDD" id="cd04886">
    <property type="entry name" value="ACT_ThrD-II-like"/>
    <property type="match status" value="1"/>
</dbReference>
<dbReference type="InterPro" id="IPR044561">
    <property type="entry name" value="ACT_ThrD-II-like"/>
</dbReference>
<dbReference type="OrthoDB" id="5288003at2"/>
<dbReference type="Gene3D" id="3.40.50.1100">
    <property type="match status" value="2"/>
</dbReference>
<dbReference type="GO" id="GO:0009097">
    <property type="term" value="P:isoleucine biosynthetic process"/>
    <property type="evidence" value="ECO:0007669"/>
    <property type="project" value="TreeGrafter"/>
</dbReference>